<evidence type="ECO:0000256" key="1">
    <source>
        <dbReference type="ARBA" id="ARBA00022737"/>
    </source>
</evidence>
<dbReference type="PANTHER" id="PTHR46343:SF2">
    <property type="entry name" value="SUSHI_VON WILLEBRAND FACTOR TYPE A_EGF_PENTRAXIN DOMAIN-CONTAINING 1"/>
    <property type="match status" value="1"/>
</dbReference>
<evidence type="ECO:0000313" key="4">
    <source>
        <dbReference type="Proteomes" id="UP000499080"/>
    </source>
</evidence>
<dbReference type="AlphaFoldDB" id="A0A4Y2N9U1"/>
<reference evidence="3 4" key="1">
    <citation type="journal article" date="2019" name="Sci. Rep.">
        <title>Orb-weaving spider Araneus ventricosus genome elucidates the spidroin gene catalogue.</title>
        <authorList>
            <person name="Kono N."/>
            <person name="Nakamura H."/>
            <person name="Ohtoshi R."/>
            <person name="Moran D.A.P."/>
            <person name="Shinohara A."/>
            <person name="Yoshida Y."/>
            <person name="Fujiwara M."/>
            <person name="Mori M."/>
            <person name="Tomita M."/>
            <person name="Arakawa K."/>
        </authorList>
    </citation>
    <scope>NUCLEOTIDE SEQUENCE [LARGE SCALE GENOMIC DNA]</scope>
</reference>
<comment type="caution">
    <text evidence="3">The sequence shown here is derived from an EMBL/GenBank/DDBJ whole genome shotgun (WGS) entry which is preliminary data.</text>
</comment>
<dbReference type="PANTHER" id="PTHR46343">
    <property type="entry name" value="HYR DOMAIN-CONTAINING PROTEIN"/>
    <property type="match status" value="1"/>
</dbReference>
<keyword evidence="1" id="KW-0677">Repeat</keyword>
<dbReference type="EMBL" id="BGPR01126826">
    <property type="protein sequence ID" value="GBN35703.1"/>
    <property type="molecule type" value="Genomic_DNA"/>
</dbReference>
<sequence length="80" mass="8712">MDKHPPVFPDCPDTLFETSSLAGTAVNWEEPVPQDNVGIASVSKSLEPNSTLRPGLHFVEYVARDFAGNVGQCIFHINVT</sequence>
<dbReference type="InterPro" id="IPR003410">
    <property type="entry name" value="HYR_dom"/>
</dbReference>
<dbReference type="Proteomes" id="UP000499080">
    <property type="component" value="Unassembled WGS sequence"/>
</dbReference>
<keyword evidence="4" id="KW-1185">Reference proteome</keyword>
<accession>A0A4Y2N9U1</accession>
<feature type="non-terminal residue" evidence="3">
    <location>
        <position position="80"/>
    </location>
</feature>
<organism evidence="3 4">
    <name type="scientific">Araneus ventricosus</name>
    <name type="common">Orbweaver spider</name>
    <name type="synonym">Epeira ventricosa</name>
    <dbReference type="NCBI Taxonomy" id="182803"/>
    <lineage>
        <taxon>Eukaryota</taxon>
        <taxon>Metazoa</taxon>
        <taxon>Ecdysozoa</taxon>
        <taxon>Arthropoda</taxon>
        <taxon>Chelicerata</taxon>
        <taxon>Arachnida</taxon>
        <taxon>Araneae</taxon>
        <taxon>Araneomorphae</taxon>
        <taxon>Entelegynae</taxon>
        <taxon>Araneoidea</taxon>
        <taxon>Araneidae</taxon>
        <taxon>Araneus</taxon>
    </lineage>
</organism>
<protein>
    <recommendedName>
        <fullName evidence="2">HYR domain-containing protein</fullName>
    </recommendedName>
</protein>
<dbReference type="OrthoDB" id="10045365at2759"/>
<gene>
    <name evidence="3" type="ORF">AVEN_132719_1</name>
</gene>
<evidence type="ECO:0000259" key="2">
    <source>
        <dbReference type="PROSITE" id="PS50825"/>
    </source>
</evidence>
<feature type="domain" description="HYR" evidence="2">
    <location>
        <begin position="1"/>
        <end position="80"/>
    </location>
</feature>
<dbReference type="PROSITE" id="PS50825">
    <property type="entry name" value="HYR"/>
    <property type="match status" value="1"/>
</dbReference>
<evidence type="ECO:0000313" key="3">
    <source>
        <dbReference type="EMBL" id="GBN35703.1"/>
    </source>
</evidence>
<name>A0A4Y2N9U1_ARAVE</name>
<dbReference type="Pfam" id="PF02494">
    <property type="entry name" value="HYR"/>
    <property type="match status" value="1"/>
</dbReference>
<dbReference type="InterPro" id="IPR043555">
    <property type="entry name" value="SRPX-like"/>
</dbReference>
<proteinExistence type="predicted"/>